<evidence type="ECO:0000259" key="4">
    <source>
        <dbReference type="PROSITE" id="PS01124"/>
    </source>
</evidence>
<feature type="domain" description="HTH araC/xylS-type" evidence="4">
    <location>
        <begin position="251"/>
        <end position="328"/>
    </location>
</feature>
<gene>
    <name evidence="5" type="ORF">NRB20_63100</name>
</gene>
<keyword evidence="1" id="KW-0805">Transcription regulation</keyword>
<dbReference type="Gene3D" id="1.10.10.60">
    <property type="entry name" value="Homeodomain-like"/>
    <property type="match status" value="1"/>
</dbReference>
<evidence type="ECO:0000256" key="3">
    <source>
        <dbReference type="ARBA" id="ARBA00023163"/>
    </source>
</evidence>
<dbReference type="InterPro" id="IPR009057">
    <property type="entry name" value="Homeodomain-like_sf"/>
</dbReference>
<dbReference type="InterPro" id="IPR032687">
    <property type="entry name" value="AraC-type_N"/>
</dbReference>
<accession>A0A7K0DBL8</accession>
<sequence>MRSISGAALLIEYAVSRGLSMASLLSGTGLSENQLQDHSTEITLAQEIALTRNVVAALDDEPGMGLMAGLSCHAPNFGVLGFAAMSSPTLRRAAEMVLQYADLSFTFAHHTLEDHGQEFWFIRDDRAIPADLHRFVLERDLAAIATVTQDVLGSRLPMIRAEIAVDPHPIYEMFGTLLGVDKLVFGTERTVLIGNTSALDQPMPQSNPVTARYYERQCADLIQQRRNRTGLSGQVRELLIRHGGVADQTHIAADLDVSVRTLRRRLASEGTTFREVSNETVGLLAEEMLIAGLTVEHAAERLGYSSVSAFTSAFRSWRGQSPGQFARTHRGRATVRV</sequence>
<proteinExistence type="predicted"/>
<keyword evidence="6" id="KW-1185">Reference proteome</keyword>
<dbReference type="EMBL" id="WEGK01000018">
    <property type="protein sequence ID" value="MQY23183.1"/>
    <property type="molecule type" value="Genomic_DNA"/>
</dbReference>
<name>A0A7K0DBL8_9NOCA</name>
<dbReference type="GO" id="GO:0005829">
    <property type="term" value="C:cytosol"/>
    <property type="evidence" value="ECO:0007669"/>
    <property type="project" value="TreeGrafter"/>
</dbReference>
<keyword evidence="2" id="KW-0238">DNA-binding</keyword>
<dbReference type="GO" id="GO:0000976">
    <property type="term" value="F:transcription cis-regulatory region binding"/>
    <property type="evidence" value="ECO:0007669"/>
    <property type="project" value="TreeGrafter"/>
</dbReference>
<evidence type="ECO:0000313" key="6">
    <source>
        <dbReference type="Proteomes" id="UP000438448"/>
    </source>
</evidence>
<comment type="caution">
    <text evidence="5">The sequence shown here is derived from an EMBL/GenBank/DDBJ whole genome shotgun (WGS) entry which is preliminary data.</text>
</comment>
<dbReference type="PANTHER" id="PTHR47894:SF1">
    <property type="entry name" value="HTH-TYPE TRANSCRIPTIONAL REGULATOR VQSM"/>
    <property type="match status" value="1"/>
</dbReference>
<dbReference type="Proteomes" id="UP000438448">
    <property type="component" value="Unassembled WGS sequence"/>
</dbReference>
<dbReference type="Pfam" id="PF12625">
    <property type="entry name" value="Arabinose_bd"/>
    <property type="match status" value="1"/>
</dbReference>
<dbReference type="Pfam" id="PF12833">
    <property type="entry name" value="HTH_18"/>
    <property type="match status" value="1"/>
</dbReference>
<evidence type="ECO:0000313" key="5">
    <source>
        <dbReference type="EMBL" id="MQY23183.1"/>
    </source>
</evidence>
<evidence type="ECO:0000256" key="2">
    <source>
        <dbReference type="ARBA" id="ARBA00023125"/>
    </source>
</evidence>
<organism evidence="5 6">
    <name type="scientific">Nocardia macrotermitis</name>
    <dbReference type="NCBI Taxonomy" id="2585198"/>
    <lineage>
        <taxon>Bacteria</taxon>
        <taxon>Bacillati</taxon>
        <taxon>Actinomycetota</taxon>
        <taxon>Actinomycetes</taxon>
        <taxon>Mycobacteriales</taxon>
        <taxon>Nocardiaceae</taxon>
        <taxon>Nocardia</taxon>
    </lineage>
</organism>
<dbReference type="SMART" id="SM00342">
    <property type="entry name" value="HTH_ARAC"/>
    <property type="match status" value="1"/>
</dbReference>
<evidence type="ECO:0000256" key="1">
    <source>
        <dbReference type="ARBA" id="ARBA00023015"/>
    </source>
</evidence>
<keyword evidence="3" id="KW-0804">Transcription</keyword>
<dbReference type="GO" id="GO:0003700">
    <property type="term" value="F:DNA-binding transcription factor activity"/>
    <property type="evidence" value="ECO:0007669"/>
    <property type="project" value="InterPro"/>
</dbReference>
<dbReference type="AlphaFoldDB" id="A0A7K0DBL8"/>
<dbReference type="InterPro" id="IPR018060">
    <property type="entry name" value="HTH_AraC"/>
</dbReference>
<dbReference type="SUPFAM" id="SSF46689">
    <property type="entry name" value="Homeodomain-like"/>
    <property type="match status" value="1"/>
</dbReference>
<dbReference type="PANTHER" id="PTHR47894">
    <property type="entry name" value="HTH-TYPE TRANSCRIPTIONAL REGULATOR GADX"/>
    <property type="match status" value="1"/>
</dbReference>
<reference evidence="5 6" key="1">
    <citation type="submission" date="2019-10" db="EMBL/GenBank/DDBJ databases">
        <title>Nocardia macrotermitis sp. nov. and Nocardia aurantia sp. nov., isolated from the gut of fungus growing-termite Macrotermes natalensis.</title>
        <authorList>
            <person name="Benndorf R."/>
            <person name="Schwitalla J."/>
            <person name="Martin K."/>
            <person name="De Beer W."/>
            <person name="Kaster A.-K."/>
            <person name="Vollmers J."/>
            <person name="Poulsen M."/>
            <person name="Beemelmanns C."/>
        </authorList>
    </citation>
    <scope>NUCLEOTIDE SEQUENCE [LARGE SCALE GENOMIC DNA]</scope>
    <source>
        <strain evidence="5 6">RB20</strain>
    </source>
</reference>
<dbReference type="PROSITE" id="PS01124">
    <property type="entry name" value="HTH_ARAC_FAMILY_2"/>
    <property type="match status" value="1"/>
</dbReference>
<protein>
    <submittedName>
        <fullName evidence="5">Putative HTH-type transcriptional regulator</fullName>
    </submittedName>
</protein>